<name>A0AC34R9W0_9BILA</name>
<dbReference type="WBParaSite" id="JU765_v2.g4729.t1">
    <property type="protein sequence ID" value="JU765_v2.g4729.t1"/>
    <property type="gene ID" value="JU765_v2.g4729"/>
</dbReference>
<evidence type="ECO:0000313" key="1">
    <source>
        <dbReference type="Proteomes" id="UP000887576"/>
    </source>
</evidence>
<evidence type="ECO:0000313" key="2">
    <source>
        <dbReference type="WBParaSite" id="JU765_v2.g4729.t1"/>
    </source>
</evidence>
<proteinExistence type="predicted"/>
<protein>
    <submittedName>
        <fullName evidence="2">Cation-transporting P-type ATPase C-terminal domain-containing protein</fullName>
    </submittedName>
</protein>
<organism evidence="1 2">
    <name type="scientific">Panagrolaimus sp. JU765</name>
    <dbReference type="NCBI Taxonomy" id="591449"/>
    <lineage>
        <taxon>Eukaryota</taxon>
        <taxon>Metazoa</taxon>
        <taxon>Ecdysozoa</taxon>
        <taxon>Nematoda</taxon>
        <taxon>Chromadorea</taxon>
        <taxon>Rhabditida</taxon>
        <taxon>Tylenchina</taxon>
        <taxon>Panagrolaimomorpha</taxon>
        <taxon>Panagrolaimoidea</taxon>
        <taxon>Panagrolaimidae</taxon>
        <taxon>Panagrolaimus</taxon>
    </lineage>
</organism>
<reference evidence="2" key="1">
    <citation type="submission" date="2022-11" db="UniProtKB">
        <authorList>
            <consortium name="WormBaseParasite"/>
        </authorList>
    </citation>
    <scope>IDENTIFICATION</scope>
</reference>
<dbReference type="Proteomes" id="UP000887576">
    <property type="component" value="Unplaced"/>
</dbReference>
<accession>A0AC34R9W0</accession>
<sequence>VSIHSHEKDPLLLVMKGAPEKILSCCNTYYAANGQNYPLDAQFTKAFEDAYAELGSRGERVLGFCELDLDSKQFPSDFKFDTENPNFPLKDLRFLGLISMIDPPRPGVPDAVQICQTAGIQVVMVTGDHPITAEAIAKQVHIFDDDADVIRLVDDKINFNDVVNNENSETEKALIIHGEQLKKLEETQVEKIANNFHQVVFARTSPVQKLLIVTAYQKAGKIVAVTGDGVNDAPALSKANIGVAMGIAGTEVSKSAADMILMNDNFASIVMAVEEGRLIFDNLKKSIAYTLTSNIPEIAPFLIYTLMGIPLPMSIVAILCIDLGTDIWPAISLAYEKCEKDIMERPPRDPIKDRLVNLRLIRYSYLQIGIFQ</sequence>